<name>A0A6G8Q6H1_9ACTN</name>
<reference evidence="6 7" key="1">
    <citation type="submission" date="2019-10" db="EMBL/GenBank/DDBJ databases">
        <title>Rubrobacter sp nov SCSIO 52090 isolated from a deep-sea sediment in the South China Sea.</title>
        <authorList>
            <person name="Chen R.W."/>
        </authorList>
    </citation>
    <scope>NUCLEOTIDE SEQUENCE [LARGE SCALE GENOMIC DNA]</scope>
    <source>
        <strain evidence="6 7">SCSIO 52909</strain>
    </source>
</reference>
<keyword evidence="3 6" id="KW-0067">ATP-binding</keyword>
<gene>
    <name evidence="6" type="ORF">GBA63_04925</name>
</gene>
<evidence type="ECO:0000256" key="3">
    <source>
        <dbReference type="ARBA" id="ARBA00022840"/>
    </source>
</evidence>
<dbReference type="InterPro" id="IPR003593">
    <property type="entry name" value="AAA+_ATPase"/>
</dbReference>
<dbReference type="KEGG" id="rub:GBA63_04925"/>
<feature type="domain" description="ABC transporter" evidence="5">
    <location>
        <begin position="25"/>
        <end position="252"/>
    </location>
</feature>
<keyword evidence="1" id="KW-0813">Transport</keyword>
<dbReference type="PANTHER" id="PTHR43423">
    <property type="entry name" value="ABC TRANSPORTER I FAMILY MEMBER 17"/>
    <property type="match status" value="1"/>
</dbReference>
<proteinExistence type="predicted"/>
<dbReference type="PROSITE" id="PS00211">
    <property type="entry name" value="ABC_TRANSPORTER_1"/>
    <property type="match status" value="1"/>
</dbReference>
<dbReference type="SMART" id="SM00382">
    <property type="entry name" value="AAA"/>
    <property type="match status" value="1"/>
</dbReference>
<dbReference type="PROSITE" id="PS50893">
    <property type="entry name" value="ABC_TRANSPORTER_2"/>
    <property type="match status" value="1"/>
</dbReference>
<evidence type="ECO:0000256" key="2">
    <source>
        <dbReference type="ARBA" id="ARBA00022741"/>
    </source>
</evidence>
<accession>A0A6G8Q6H1</accession>
<dbReference type="GO" id="GO:0005524">
    <property type="term" value="F:ATP binding"/>
    <property type="evidence" value="ECO:0007669"/>
    <property type="project" value="UniProtKB-KW"/>
</dbReference>
<sequence length="255" mass="27091">MPTSSTTASTPICAGRRSSLERPKIRVRGLCYAVGGTEILNSVDAEIPDGGITAVVGPSGAGKSTLLRAVNRLIEPTAGEIFLDGEPTGGMDPLKLRRRVGMVFQLPALFGASVEEAVLYGARLAGLDADVVRLLEMVGLDPALSARYPESLSVGQQQRVSIARALALEPEALLMDEPTSALDEAARRRIEDLVRDLNAQLGLTIVFVSHDLAQVGRVADHVILLAEGRSVGTWGREEFFSAAGERARRLIAGKP</sequence>
<keyword evidence="7" id="KW-1185">Reference proteome</keyword>
<dbReference type="GO" id="GO:0035435">
    <property type="term" value="P:phosphate ion transmembrane transport"/>
    <property type="evidence" value="ECO:0007669"/>
    <property type="project" value="InterPro"/>
</dbReference>
<keyword evidence="4" id="KW-1278">Translocase</keyword>
<dbReference type="Gene3D" id="3.40.50.300">
    <property type="entry name" value="P-loop containing nucleotide triphosphate hydrolases"/>
    <property type="match status" value="1"/>
</dbReference>
<dbReference type="Pfam" id="PF00005">
    <property type="entry name" value="ABC_tran"/>
    <property type="match status" value="1"/>
</dbReference>
<dbReference type="GO" id="GO:0005315">
    <property type="term" value="F:phosphate transmembrane transporter activity"/>
    <property type="evidence" value="ECO:0007669"/>
    <property type="project" value="InterPro"/>
</dbReference>
<dbReference type="Proteomes" id="UP000501452">
    <property type="component" value="Chromosome"/>
</dbReference>
<dbReference type="PANTHER" id="PTHR43423:SF1">
    <property type="entry name" value="ABC TRANSPORTER I FAMILY MEMBER 17"/>
    <property type="match status" value="1"/>
</dbReference>
<evidence type="ECO:0000313" key="6">
    <source>
        <dbReference type="EMBL" id="QIN82056.1"/>
    </source>
</evidence>
<evidence type="ECO:0000256" key="4">
    <source>
        <dbReference type="ARBA" id="ARBA00022967"/>
    </source>
</evidence>
<evidence type="ECO:0000256" key="1">
    <source>
        <dbReference type="ARBA" id="ARBA00022448"/>
    </source>
</evidence>
<dbReference type="InterPro" id="IPR027417">
    <property type="entry name" value="P-loop_NTPase"/>
</dbReference>
<organism evidence="6 7">
    <name type="scientific">Rubrobacter tropicus</name>
    <dbReference type="NCBI Taxonomy" id="2653851"/>
    <lineage>
        <taxon>Bacteria</taxon>
        <taxon>Bacillati</taxon>
        <taxon>Actinomycetota</taxon>
        <taxon>Rubrobacteria</taxon>
        <taxon>Rubrobacterales</taxon>
        <taxon>Rubrobacteraceae</taxon>
        <taxon>Rubrobacter</taxon>
    </lineage>
</organism>
<evidence type="ECO:0000259" key="5">
    <source>
        <dbReference type="PROSITE" id="PS50893"/>
    </source>
</evidence>
<dbReference type="GO" id="GO:0016020">
    <property type="term" value="C:membrane"/>
    <property type="evidence" value="ECO:0007669"/>
    <property type="project" value="InterPro"/>
</dbReference>
<dbReference type="InterPro" id="IPR017871">
    <property type="entry name" value="ABC_transporter-like_CS"/>
</dbReference>
<evidence type="ECO:0000313" key="7">
    <source>
        <dbReference type="Proteomes" id="UP000501452"/>
    </source>
</evidence>
<dbReference type="GO" id="GO:0016887">
    <property type="term" value="F:ATP hydrolysis activity"/>
    <property type="evidence" value="ECO:0007669"/>
    <property type="project" value="InterPro"/>
</dbReference>
<keyword evidence="2" id="KW-0547">Nucleotide-binding</keyword>
<dbReference type="InterPro" id="IPR003439">
    <property type="entry name" value="ABC_transporter-like_ATP-bd"/>
</dbReference>
<dbReference type="SUPFAM" id="SSF52540">
    <property type="entry name" value="P-loop containing nucleoside triphosphate hydrolases"/>
    <property type="match status" value="1"/>
</dbReference>
<dbReference type="CDD" id="cd03260">
    <property type="entry name" value="ABC_PstB_phosphate_transporter"/>
    <property type="match status" value="1"/>
</dbReference>
<protein>
    <submittedName>
        <fullName evidence="6">ATP-binding cassette domain-containing protein</fullName>
    </submittedName>
</protein>
<dbReference type="InterPro" id="IPR005670">
    <property type="entry name" value="PstB-like"/>
</dbReference>
<dbReference type="EMBL" id="CP045119">
    <property type="protein sequence ID" value="QIN82056.1"/>
    <property type="molecule type" value="Genomic_DNA"/>
</dbReference>
<dbReference type="AlphaFoldDB" id="A0A6G8Q6H1"/>